<dbReference type="Proteomes" id="UP000005963">
    <property type="component" value="Unassembled WGS sequence"/>
</dbReference>
<name>A0ABP2NGX8_9FIRM</name>
<comment type="catalytic activity">
    <reaction evidence="5">
        <text>a 2'-deoxyadenosine in DNA + S-adenosyl-L-methionine = an N(6)-methyl-2'-deoxyadenosine in DNA + S-adenosyl-L-homocysteine + H(+)</text>
        <dbReference type="Rhea" id="RHEA:15197"/>
        <dbReference type="Rhea" id="RHEA-COMP:12418"/>
        <dbReference type="Rhea" id="RHEA-COMP:12419"/>
        <dbReference type="ChEBI" id="CHEBI:15378"/>
        <dbReference type="ChEBI" id="CHEBI:57856"/>
        <dbReference type="ChEBI" id="CHEBI:59789"/>
        <dbReference type="ChEBI" id="CHEBI:90615"/>
        <dbReference type="ChEBI" id="CHEBI:90616"/>
        <dbReference type="EC" id="2.1.1.72"/>
    </reaction>
</comment>
<protein>
    <recommendedName>
        <fullName evidence="1">site-specific DNA-methyltransferase (adenine-specific)</fullName>
        <ecNumber evidence="1">2.1.1.72</ecNumber>
    </recommendedName>
</protein>
<reference evidence="6 7" key="1">
    <citation type="submission" date="2012-01" db="EMBL/GenBank/DDBJ databases">
        <title>The Genome Sequence of Megamonas funiformis YIT 11815.</title>
        <authorList>
            <consortium name="The Broad Institute Genome Sequencing Platform"/>
            <person name="Earl A."/>
            <person name="Ward D."/>
            <person name="Feldgarden M."/>
            <person name="Gevers D."/>
            <person name="Morotomi M."/>
            <person name="Young S.K."/>
            <person name="Zeng Q."/>
            <person name="Gargeya S."/>
            <person name="Fitzgerald M."/>
            <person name="Haas B."/>
            <person name="Abouelleil A."/>
            <person name="Alvarado L."/>
            <person name="Arachchi H.M."/>
            <person name="Berlin A."/>
            <person name="Chapman S.B."/>
            <person name="Gearin G."/>
            <person name="Goldberg J."/>
            <person name="Griggs A."/>
            <person name="Gujja S."/>
            <person name="Hansen M."/>
            <person name="Heiman D."/>
            <person name="Howarth C."/>
            <person name="Larimer J."/>
            <person name="Lui A."/>
            <person name="MacDonald P.J.P."/>
            <person name="McCowen C."/>
            <person name="Montmayeur A."/>
            <person name="Murphy C."/>
            <person name="Neiman D."/>
            <person name="Pearson M."/>
            <person name="Priest M."/>
            <person name="Roberts A."/>
            <person name="Saif S."/>
            <person name="Shea T."/>
            <person name="Sisk P."/>
            <person name="Stolte C."/>
            <person name="Sykes S."/>
            <person name="Wortman J."/>
            <person name="Nusbaum C."/>
            <person name="Birren B."/>
        </authorList>
    </citation>
    <scope>NUCLEOTIDE SEQUENCE [LARGE SCALE GENOMIC DNA]</scope>
    <source>
        <strain evidence="6 7">YIT 11815</strain>
    </source>
</reference>
<keyword evidence="2 6" id="KW-0489">Methyltransferase</keyword>
<dbReference type="EMBL" id="ADMB01000097">
    <property type="protein sequence ID" value="EHR32749.1"/>
    <property type="molecule type" value="Genomic_DNA"/>
</dbReference>
<evidence type="ECO:0000313" key="6">
    <source>
        <dbReference type="EMBL" id="EHR32749.1"/>
    </source>
</evidence>
<evidence type="ECO:0000256" key="4">
    <source>
        <dbReference type="ARBA" id="ARBA00022691"/>
    </source>
</evidence>
<evidence type="ECO:0000256" key="5">
    <source>
        <dbReference type="ARBA" id="ARBA00047942"/>
    </source>
</evidence>
<comment type="caution">
    <text evidence="6">The sequence shown here is derived from an EMBL/GenBank/DDBJ whole genome shotgun (WGS) entry which is preliminary data.</text>
</comment>
<dbReference type="InterPro" id="IPR012327">
    <property type="entry name" value="MeTrfase_D12"/>
</dbReference>
<dbReference type="Pfam" id="PF02086">
    <property type="entry name" value="MethyltransfD12"/>
    <property type="match status" value="1"/>
</dbReference>
<keyword evidence="4" id="KW-0949">S-adenosyl-L-methionine</keyword>
<dbReference type="PANTHER" id="PTHR30481">
    <property type="entry name" value="DNA ADENINE METHYLASE"/>
    <property type="match status" value="1"/>
</dbReference>
<evidence type="ECO:0000256" key="1">
    <source>
        <dbReference type="ARBA" id="ARBA00011900"/>
    </source>
</evidence>
<sequence>MYKLLINYDKSFMDLLSFCNKFYNDILEIYIKTRDKNYKKENIVYDLKIFSKKLMQNFDLEFYNTLLIDKNEFFRQIIETETNKILRVVKLNEKKPLLEEDLRENLITGFMSGYYMYFRKVYNDINLKRNTSLSRAYQVANFYFIREYCYGSMFRYNNNGEFNIPYGGISYNKKILRNKIENMFNEEIKHVFQNTKIYCLDFADFFKQVQVTENDFIFLDPPYDTDFSDYENRQFTKDDQIRLANELKKIKAKFILVIKNTDFIRNLYENNFNIISFDNTYTYNVRGRNTRDVEHLIITNIID</sequence>
<dbReference type="Gene3D" id="3.40.50.150">
    <property type="entry name" value="Vaccinia Virus protein VP39"/>
    <property type="match status" value="1"/>
</dbReference>
<keyword evidence="7" id="KW-1185">Reference proteome</keyword>
<evidence type="ECO:0000256" key="2">
    <source>
        <dbReference type="ARBA" id="ARBA00022603"/>
    </source>
</evidence>
<proteinExistence type="predicted"/>
<dbReference type="SUPFAM" id="SSF53335">
    <property type="entry name" value="S-adenosyl-L-methionine-dependent methyltransferases"/>
    <property type="match status" value="1"/>
</dbReference>
<dbReference type="PANTHER" id="PTHR30481:SF3">
    <property type="entry name" value="DNA ADENINE METHYLASE"/>
    <property type="match status" value="1"/>
</dbReference>
<dbReference type="PROSITE" id="PS00092">
    <property type="entry name" value="N6_MTASE"/>
    <property type="match status" value="1"/>
</dbReference>
<evidence type="ECO:0000256" key="3">
    <source>
        <dbReference type="ARBA" id="ARBA00022679"/>
    </source>
</evidence>
<dbReference type="InterPro" id="IPR002052">
    <property type="entry name" value="DNA_methylase_N6_adenine_CS"/>
</dbReference>
<accession>A0ABP2NGX8</accession>
<evidence type="ECO:0000313" key="7">
    <source>
        <dbReference type="Proteomes" id="UP000005963"/>
    </source>
</evidence>
<organism evidence="6 7">
    <name type="scientific">Megamonas funiformis YIT 11815</name>
    <dbReference type="NCBI Taxonomy" id="742816"/>
    <lineage>
        <taxon>Bacteria</taxon>
        <taxon>Bacillati</taxon>
        <taxon>Bacillota</taxon>
        <taxon>Negativicutes</taxon>
        <taxon>Selenomonadales</taxon>
        <taxon>Selenomonadaceae</taxon>
        <taxon>Megamonas</taxon>
    </lineage>
</organism>
<dbReference type="GO" id="GO:0032259">
    <property type="term" value="P:methylation"/>
    <property type="evidence" value="ECO:0007669"/>
    <property type="project" value="UniProtKB-KW"/>
</dbReference>
<dbReference type="InterPro" id="IPR029063">
    <property type="entry name" value="SAM-dependent_MTases_sf"/>
</dbReference>
<dbReference type="EC" id="2.1.1.72" evidence="1"/>
<dbReference type="GO" id="GO:0008168">
    <property type="term" value="F:methyltransferase activity"/>
    <property type="evidence" value="ECO:0007669"/>
    <property type="project" value="UniProtKB-KW"/>
</dbReference>
<gene>
    <name evidence="6" type="ORF">HMPREF9454_02310</name>
</gene>
<keyword evidence="3" id="KW-0808">Transferase</keyword>